<evidence type="ECO:0000313" key="2">
    <source>
        <dbReference type="EMBL" id="KZM85375.1"/>
    </source>
</evidence>
<dbReference type="Pfam" id="PF08268">
    <property type="entry name" value="FBA_3"/>
    <property type="match status" value="1"/>
</dbReference>
<dbReference type="InterPro" id="IPR050796">
    <property type="entry name" value="SCF_F-box_component"/>
</dbReference>
<name>A0A175YP37_DAUCS</name>
<comment type="caution">
    <text evidence="2">The sequence shown here is derived from an EMBL/GenBank/DDBJ whole genome shotgun (WGS) entry which is preliminary data.</text>
</comment>
<dbReference type="NCBIfam" id="TIGR01640">
    <property type="entry name" value="F_box_assoc_1"/>
    <property type="match status" value="1"/>
</dbReference>
<dbReference type="CDD" id="cd22157">
    <property type="entry name" value="F-box_AtFBW1-like"/>
    <property type="match status" value="1"/>
</dbReference>
<dbReference type="PANTHER" id="PTHR31672:SF13">
    <property type="entry name" value="F-BOX PROTEIN CPR30-LIKE"/>
    <property type="match status" value="1"/>
</dbReference>
<dbReference type="SUPFAM" id="SSF81383">
    <property type="entry name" value="F-box domain"/>
    <property type="match status" value="1"/>
</dbReference>
<dbReference type="InterPro" id="IPR036047">
    <property type="entry name" value="F-box-like_dom_sf"/>
</dbReference>
<accession>A0A175YP37</accession>
<dbReference type="KEGG" id="dcr:108198457"/>
<dbReference type="EMBL" id="LNRQ01000008">
    <property type="protein sequence ID" value="KZM85375.1"/>
    <property type="molecule type" value="Genomic_DNA"/>
</dbReference>
<protein>
    <recommendedName>
        <fullName evidence="1">F-box domain-containing protein</fullName>
    </recommendedName>
</protein>
<dbReference type="PANTHER" id="PTHR31672">
    <property type="entry name" value="BNACNNG10540D PROTEIN"/>
    <property type="match status" value="1"/>
</dbReference>
<proteinExistence type="predicted"/>
<dbReference type="SMART" id="SM00256">
    <property type="entry name" value="FBOX"/>
    <property type="match status" value="1"/>
</dbReference>
<sequence>MEENSRTKRASKRWELVMSNFTDDLWTEIFLRLPLESLLRFKSVSKTWLSIISSHRFALSHLAIAPKDDQILIVHHDSLQPEVGDDGSFSLYHLDSSDITEDLNFPYSQGEYPFEYPNCPCEPESLLIGSECGIVCVLVSVSKWPAAKNKEDLYLWNPATKQSKLIPPYTIPNDTMFGVALGFGFDHIDLDFKVVRVVSGPLFAEVYSSNRNDWRKIKHGLINISGHIVFNVCFHGFLLATGYYSGIKGMIAFDLNKEVFICDIKLPVGPFDDVENSSGIHIAQYKDTIAFIFYDSNGDNNVIKLWTLDNEACLSGCGVEALWTKVLSLDLDVPFLFVEGLFNNIQFLLHGVDGDRLLYNSKNKLTTEVPRYFNVAPHEVLKYTKSLFSLTGFKRIKWAASSSRSQESSEWELGMDNESISD</sequence>
<gene>
    <name evidence="2" type="ORF">DCAR_027203</name>
</gene>
<dbReference type="InterPro" id="IPR001810">
    <property type="entry name" value="F-box_dom"/>
</dbReference>
<dbReference type="InterPro" id="IPR013187">
    <property type="entry name" value="F-box-assoc_dom_typ3"/>
</dbReference>
<dbReference type="AlphaFoldDB" id="A0A175YP37"/>
<dbReference type="InterPro" id="IPR017451">
    <property type="entry name" value="F-box-assoc_interact_dom"/>
</dbReference>
<dbReference type="Pfam" id="PF00646">
    <property type="entry name" value="F-box"/>
    <property type="match status" value="1"/>
</dbReference>
<evidence type="ECO:0000259" key="1">
    <source>
        <dbReference type="SMART" id="SM00256"/>
    </source>
</evidence>
<dbReference type="OrthoDB" id="1109614at2759"/>
<dbReference type="Gramene" id="KZM85375">
    <property type="protein sequence ID" value="KZM85375"/>
    <property type="gene ID" value="DCAR_027203"/>
</dbReference>
<organism evidence="2">
    <name type="scientific">Daucus carota subsp. sativus</name>
    <name type="common">Carrot</name>
    <dbReference type="NCBI Taxonomy" id="79200"/>
    <lineage>
        <taxon>Eukaryota</taxon>
        <taxon>Viridiplantae</taxon>
        <taxon>Streptophyta</taxon>
        <taxon>Embryophyta</taxon>
        <taxon>Tracheophyta</taxon>
        <taxon>Spermatophyta</taxon>
        <taxon>Magnoliopsida</taxon>
        <taxon>eudicotyledons</taxon>
        <taxon>Gunneridae</taxon>
        <taxon>Pentapetalae</taxon>
        <taxon>asterids</taxon>
        <taxon>campanulids</taxon>
        <taxon>Apiales</taxon>
        <taxon>Apiaceae</taxon>
        <taxon>Apioideae</taxon>
        <taxon>Scandiceae</taxon>
        <taxon>Daucinae</taxon>
        <taxon>Daucus</taxon>
        <taxon>Daucus sect. Daucus</taxon>
    </lineage>
</organism>
<reference evidence="2" key="1">
    <citation type="journal article" date="2016" name="Nat. Genet.">
        <title>A high-quality carrot genome assembly provides new insights into carotenoid accumulation and asterid genome evolution.</title>
        <authorList>
            <person name="Iorizzo M."/>
            <person name="Ellison S."/>
            <person name="Senalik D."/>
            <person name="Zeng P."/>
            <person name="Satapoomin P."/>
            <person name="Huang J."/>
            <person name="Bowman M."/>
            <person name="Iovene M."/>
            <person name="Sanseverino W."/>
            <person name="Cavagnaro P."/>
            <person name="Yildiz M."/>
            <person name="Macko-Podgorni A."/>
            <person name="Moranska E."/>
            <person name="Grzebelus E."/>
            <person name="Grzebelus D."/>
            <person name="Ashrafi H."/>
            <person name="Zheng Z."/>
            <person name="Cheng S."/>
            <person name="Spooner D."/>
            <person name="Van Deynze A."/>
            <person name="Simon P."/>
        </authorList>
    </citation>
    <scope>NUCLEOTIDE SEQUENCE [LARGE SCALE GENOMIC DNA]</scope>
    <source>
        <tissue evidence="2">Leaf</tissue>
    </source>
</reference>
<dbReference type="Gene3D" id="1.20.1280.50">
    <property type="match status" value="1"/>
</dbReference>
<feature type="domain" description="F-box" evidence="1">
    <location>
        <begin position="21"/>
        <end position="61"/>
    </location>
</feature>